<evidence type="ECO:0000313" key="3">
    <source>
        <dbReference type="EMBL" id="CAL5004886.1"/>
    </source>
</evidence>
<evidence type="ECO:0000256" key="1">
    <source>
        <dbReference type="SAM" id="MobiDB-lite"/>
    </source>
</evidence>
<feature type="domain" description="KIB1-4 beta-propeller" evidence="2">
    <location>
        <begin position="118"/>
        <end position="384"/>
    </location>
</feature>
<name>A0ABC9BPP2_9POAL</name>
<dbReference type="Pfam" id="PF03478">
    <property type="entry name" value="Beta-prop_KIB1-4"/>
    <property type="match status" value="1"/>
</dbReference>
<dbReference type="InterPro" id="IPR036047">
    <property type="entry name" value="F-box-like_dom_sf"/>
</dbReference>
<feature type="region of interest" description="Disordered" evidence="1">
    <location>
        <begin position="1"/>
        <end position="26"/>
    </location>
</feature>
<sequence length="431" mass="47562">MAKKLTRSRRQRRPPDAEAGADAMPISGDASAGKVTAVSLPPHLVDCIPWYLSAVDSARLAAVCKSWSVIAARRLADPAPHLFAFRSTSTHRRGDIITAVPAAGEFASSRHVAPAHPELRRVTRRTGCLGATAGGRLVLANTRRTVLFNPVTGTFRRIKKFPGKPLPHRVSPMPVVPLAGDSFFHAGRNKVGVWHAEDDTWTARHIDYAESLRMAVLCGVGVFALDTEGYVFMIDLTTFYATKVPVPSLLDKDHTALTGAVEKGYLVEAAGEVFFVWPLFTTSRVRAKHRDFDPELFVFSDDEDDDGEDDDYFFDDVTRLSGFDVYRLDISGMRWVGVDRLGGDVALFVSRWSSFSVRASEKGCVSNCVYFVCDEGAGNTWGAFSLGERSMLFEHDIGAGGSYKERLWFYPSLKEPGQEDVGRRLDEIGYI</sequence>
<evidence type="ECO:0000259" key="2">
    <source>
        <dbReference type="Pfam" id="PF03478"/>
    </source>
</evidence>
<feature type="compositionally biased region" description="Basic residues" evidence="1">
    <location>
        <begin position="1"/>
        <end position="12"/>
    </location>
</feature>
<dbReference type="PANTHER" id="PTHR44259">
    <property type="entry name" value="OS07G0183000 PROTEIN-RELATED"/>
    <property type="match status" value="1"/>
</dbReference>
<dbReference type="Proteomes" id="UP001497457">
    <property type="component" value="Chromosome 27b"/>
</dbReference>
<dbReference type="PANTHER" id="PTHR44259:SF114">
    <property type="entry name" value="OS06G0707300 PROTEIN"/>
    <property type="match status" value="1"/>
</dbReference>
<keyword evidence="4" id="KW-1185">Reference proteome</keyword>
<protein>
    <recommendedName>
        <fullName evidence="2">KIB1-4 beta-propeller domain-containing protein</fullName>
    </recommendedName>
</protein>
<accession>A0ABC9BPP2</accession>
<dbReference type="SUPFAM" id="SSF81383">
    <property type="entry name" value="F-box domain"/>
    <property type="match status" value="1"/>
</dbReference>
<reference evidence="4" key="1">
    <citation type="submission" date="2024-06" db="EMBL/GenBank/DDBJ databases">
        <authorList>
            <person name="Ryan C."/>
        </authorList>
    </citation>
    <scope>NUCLEOTIDE SEQUENCE [LARGE SCALE GENOMIC DNA]</scope>
</reference>
<evidence type="ECO:0000313" key="4">
    <source>
        <dbReference type="Proteomes" id="UP001497457"/>
    </source>
</evidence>
<dbReference type="InterPro" id="IPR005174">
    <property type="entry name" value="KIB1-4_b-propeller"/>
</dbReference>
<dbReference type="EMBL" id="OZ075137">
    <property type="protein sequence ID" value="CAL5004886.1"/>
    <property type="molecule type" value="Genomic_DNA"/>
</dbReference>
<dbReference type="AlphaFoldDB" id="A0ABC9BPP2"/>
<proteinExistence type="predicted"/>
<organism evidence="3 4">
    <name type="scientific">Urochloa decumbens</name>
    <dbReference type="NCBI Taxonomy" id="240449"/>
    <lineage>
        <taxon>Eukaryota</taxon>
        <taxon>Viridiplantae</taxon>
        <taxon>Streptophyta</taxon>
        <taxon>Embryophyta</taxon>
        <taxon>Tracheophyta</taxon>
        <taxon>Spermatophyta</taxon>
        <taxon>Magnoliopsida</taxon>
        <taxon>Liliopsida</taxon>
        <taxon>Poales</taxon>
        <taxon>Poaceae</taxon>
        <taxon>PACMAD clade</taxon>
        <taxon>Panicoideae</taxon>
        <taxon>Panicodae</taxon>
        <taxon>Paniceae</taxon>
        <taxon>Melinidinae</taxon>
        <taxon>Urochloa</taxon>
    </lineage>
</organism>
<dbReference type="InterPro" id="IPR050942">
    <property type="entry name" value="F-box_BR-signaling"/>
</dbReference>
<reference evidence="3 4" key="2">
    <citation type="submission" date="2024-10" db="EMBL/GenBank/DDBJ databases">
        <authorList>
            <person name="Ryan C."/>
        </authorList>
    </citation>
    <scope>NUCLEOTIDE SEQUENCE [LARGE SCALE GENOMIC DNA]</scope>
</reference>
<gene>
    <name evidence="3" type="ORF">URODEC1_LOCUS67132</name>
</gene>
<dbReference type="CDD" id="cd09917">
    <property type="entry name" value="F-box_SF"/>
    <property type="match status" value="1"/>
</dbReference>